<dbReference type="VEuPathDB" id="FungiDB:PV07_12582"/>
<evidence type="ECO:0000313" key="3">
    <source>
        <dbReference type="Proteomes" id="UP000054466"/>
    </source>
</evidence>
<dbReference type="EMBL" id="KN847058">
    <property type="protein sequence ID" value="KIW22015.1"/>
    <property type="molecule type" value="Genomic_DNA"/>
</dbReference>
<dbReference type="STRING" id="569365.A0A0D2BUF5"/>
<proteinExistence type="predicted"/>
<keyword evidence="3" id="KW-1185">Reference proteome</keyword>
<organism evidence="2 3">
    <name type="scientific">Cladophialophora immunda</name>
    <dbReference type="NCBI Taxonomy" id="569365"/>
    <lineage>
        <taxon>Eukaryota</taxon>
        <taxon>Fungi</taxon>
        <taxon>Dikarya</taxon>
        <taxon>Ascomycota</taxon>
        <taxon>Pezizomycotina</taxon>
        <taxon>Eurotiomycetes</taxon>
        <taxon>Chaetothyriomycetidae</taxon>
        <taxon>Chaetothyriales</taxon>
        <taxon>Herpotrichiellaceae</taxon>
        <taxon>Cladophialophora</taxon>
    </lineage>
</organism>
<sequence>MYQEQWAQWIPEVERCLNTTTNRPTGRTPYEITRTHRIRDAEDFISGRQRTRDDVKDALDLAQVRIAIRLDSRHKPPGSRGKVWLRVVRPGRHGYQLTGNPKTGPIRTEPFKFKRKVGDLAHKLDLPGSVKIHPVISDVHLEQSCEDEHGRKRPPPAPIVIDGPEKFIIERLFKAKGDQVMVKWKGHDKPTWEIYQGTTPRPPRKGREVLRHAEREKRGLAGLRIVI</sequence>
<dbReference type="OrthoDB" id="4364638at2759"/>
<evidence type="ECO:0000259" key="1">
    <source>
        <dbReference type="PROSITE" id="PS50013"/>
    </source>
</evidence>
<dbReference type="PROSITE" id="PS50013">
    <property type="entry name" value="CHROMO_2"/>
    <property type="match status" value="1"/>
</dbReference>
<protein>
    <recommendedName>
        <fullName evidence="1">Chromo domain-containing protein</fullName>
    </recommendedName>
</protein>
<dbReference type="GeneID" id="27351776"/>
<gene>
    <name evidence="2" type="ORF">PV07_12582</name>
</gene>
<dbReference type="RefSeq" id="XP_016242231.1">
    <property type="nucleotide sequence ID" value="XM_016400121.1"/>
</dbReference>
<name>A0A0D2BUF5_9EURO</name>
<evidence type="ECO:0000313" key="2">
    <source>
        <dbReference type="EMBL" id="KIW22015.1"/>
    </source>
</evidence>
<dbReference type="AlphaFoldDB" id="A0A0D2BUF5"/>
<accession>A0A0D2BUF5</accession>
<reference evidence="2 3" key="1">
    <citation type="submission" date="2015-01" db="EMBL/GenBank/DDBJ databases">
        <title>The Genome Sequence of Cladophialophora immunda CBS83496.</title>
        <authorList>
            <consortium name="The Broad Institute Genomics Platform"/>
            <person name="Cuomo C."/>
            <person name="de Hoog S."/>
            <person name="Gorbushina A."/>
            <person name="Stielow B."/>
            <person name="Teixiera M."/>
            <person name="Abouelleil A."/>
            <person name="Chapman S.B."/>
            <person name="Priest M."/>
            <person name="Young S.K."/>
            <person name="Wortman J."/>
            <person name="Nusbaum C."/>
            <person name="Birren B."/>
        </authorList>
    </citation>
    <scope>NUCLEOTIDE SEQUENCE [LARGE SCALE GENOMIC DNA]</scope>
    <source>
        <strain evidence="2 3">CBS 83496</strain>
    </source>
</reference>
<feature type="domain" description="Chromo" evidence="1">
    <location>
        <begin position="167"/>
        <end position="193"/>
    </location>
</feature>
<dbReference type="HOGENOM" id="CLU_1219583_0_0_1"/>
<dbReference type="Proteomes" id="UP000054466">
    <property type="component" value="Unassembled WGS sequence"/>
</dbReference>
<dbReference type="InterPro" id="IPR000953">
    <property type="entry name" value="Chromo/chromo_shadow_dom"/>
</dbReference>